<name>A0A6J1SPI8_FRAOC</name>
<feature type="transmembrane region" description="Helical" evidence="6">
    <location>
        <begin position="96"/>
        <end position="116"/>
    </location>
</feature>
<gene>
    <name evidence="9 10" type="primary">LOC113209498</name>
</gene>
<protein>
    <submittedName>
        <fullName evidence="9 10">Synaptic vesicle glycoprotein 2C-like</fullName>
    </submittedName>
</protein>
<feature type="transmembrane region" description="Helical" evidence="6">
    <location>
        <begin position="486"/>
        <end position="506"/>
    </location>
</feature>
<feature type="transmembrane region" description="Helical" evidence="6">
    <location>
        <begin position="29"/>
        <end position="53"/>
    </location>
</feature>
<accession>A0A6J1SPI8</accession>
<evidence type="ECO:0000256" key="5">
    <source>
        <dbReference type="ARBA" id="ARBA00023136"/>
    </source>
</evidence>
<feature type="transmembrane region" description="Helical" evidence="6">
    <location>
        <begin position="370"/>
        <end position="388"/>
    </location>
</feature>
<dbReference type="RefSeq" id="XP_026282827.1">
    <property type="nucleotide sequence ID" value="XM_026427042.2"/>
</dbReference>
<evidence type="ECO:0000256" key="3">
    <source>
        <dbReference type="ARBA" id="ARBA00022692"/>
    </source>
</evidence>
<feature type="domain" description="Major facilitator superfamily (MFS) profile" evidence="7">
    <location>
        <begin position="31"/>
        <end position="512"/>
    </location>
</feature>
<dbReference type="OrthoDB" id="3936150at2759"/>
<dbReference type="PANTHER" id="PTHR23511">
    <property type="entry name" value="SYNAPTIC VESICLE GLYCOPROTEIN 2"/>
    <property type="match status" value="1"/>
</dbReference>
<sequence length="559" mass="59818">MKVTSGRCKGDGARFSEAVEAAGHGKFQYLAFITAGLVYFTSGMESGINAYILPSVKCAFQLSDSQMGILNALFLGGGALAAHLWGALSDAYGRRLVLVCTALLDAVCIVASTFATSYSLFAVLRLFAGMLNMAPAGLSFLYLGEFIGDKRRSSYAQAMGTMWIASWILLPGLAWVIIPQPWSVDVLGVRLESWRLFMGLLLVPNLVAASLAFYMPETPKYLQAAGREDDALRVYRRIYATNTGDHPDNYPIKRLRLPVAAAAASSAHGKDVLHVLARTVRLSSELIRPPVLYRTALCCVIYFCSMFVMYGFGYWLPELLSRFQMHSNAHPGERHYVCDVILAAETGSNSTLELGGNTNCGDSSVVDPSAFLNTAIVNCASMGINLISTVSTGYVGRRTLSAAANLMAGLVGFGLFWASATMEVVAVAIFFNAMAETGCIGINTMVVDIFPSRVSGVGVASVMLSGRLGGSVGNLAMGYLLEHSCVLPLTLLFGTAIVCGVLCCLAHRRYAEDDDKVPAAQGEQTMANKTKEDVVVVLKAPAQTQAAVQELPALQANHI</sequence>
<evidence type="ECO:0000256" key="6">
    <source>
        <dbReference type="SAM" id="Phobius"/>
    </source>
</evidence>
<organism evidence="8 9">
    <name type="scientific">Frankliniella occidentalis</name>
    <name type="common">Western flower thrips</name>
    <name type="synonym">Euthrips occidentalis</name>
    <dbReference type="NCBI Taxonomy" id="133901"/>
    <lineage>
        <taxon>Eukaryota</taxon>
        <taxon>Metazoa</taxon>
        <taxon>Ecdysozoa</taxon>
        <taxon>Arthropoda</taxon>
        <taxon>Hexapoda</taxon>
        <taxon>Insecta</taxon>
        <taxon>Pterygota</taxon>
        <taxon>Neoptera</taxon>
        <taxon>Paraneoptera</taxon>
        <taxon>Thysanoptera</taxon>
        <taxon>Terebrantia</taxon>
        <taxon>Thripoidea</taxon>
        <taxon>Thripidae</taxon>
        <taxon>Frankliniella</taxon>
    </lineage>
</organism>
<dbReference type="AlphaFoldDB" id="A0A6J1SPI8"/>
<dbReference type="Proteomes" id="UP000504606">
    <property type="component" value="Unplaced"/>
</dbReference>
<evidence type="ECO:0000313" key="9">
    <source>
        <dbReference type="RefSeq" id="XP_026282827.1"/>
    </source>
</evidence>
<keyword evidence="2" id="KW-0813">Transport</keyword>
<evidence type="ECO:0000256" key="2">
    <source>
        <dbReference type="ARBA" id="ARBA00022448"/>
    </source>
</evidence>
<dbReference type="PROSITE" id="PS50850">
    <property type="entry name" value="MFS"/>
    <property type="match status" value="1"/>
</dbReference>
<evidence type="ECO:0000256" key="4">
    <source>
        <dbReference type="ARBA" id="ARBA00022989"/>
    </source>
</evidence>
<feature type="transmembrane region" description="Helical" evidence="6">
    <location>
        <begin position="194"/>
        <end position="214"/>
    </location>
</feature>
<evidence type="ECO:0000256" key="1">
    <source>
        <dbReference type="ARBA" id="ARBA00004141"/>
    </source>
</evidence>
<dbReference type="KEGG" id="foc:113209498"/>
<keyword evidence="5 6" id="KW-0472">Membrane</keyword>
<evidence type="ECO:0000259" key="7">
    <source>
        <dbReference type="PROSITE" id="PS50850"/>
    </source>
</evidence>
<dbReference type="RefSeq" id="XP_026282829.1">
    <property type="nucleotide sequence ID" value="XM_026427044.2"/>
</dbReference>
<dbReference type="GO" id="GO:0016020">
    <property type="term" value="C:membrane"/>
    <property type="evidence" value="ECO:0007669"/>
    <property type="project" value="UniProtKB-SubCell"/>
</dbReference>
<feature type="transmembrane region" description="Helical" evidence="6">
    <location>
        <begin position="155"/>
        <end position="178"/>
    </location>
</feature>
<dbReference type="PANTHER" id="PTHR23511:SF38">
    <property type="entry name" value="SYNAPTIC VESICLE 2-RELATED PROTEIN-LIKE PROTEIN"/>
    <property type="match status" value="1"/>
</dbReference>
<dbReference type="Gene3D" id="1.20.1250.20">
    <property type="entry name" value="MFS general substrate transporter like domains"/>
    <property type="match status" value="1"/>
</dbReference>
<dbReference type="SUPFAM" id="SSF103473">
    <property type="entry name" value="MFS general substrate transporter"/>
    <property type="match status" value="1"/>
</dbReference>
<evidence type="ECO:0000313" key="8">
    <source>
        <dbReference type="Proteomes" id="UP000504606"/>
    </source>
</evidence>
<keyword evidence="4 6" id="KW-1133">Transmembrane helix</keyword>
<evidence type="ECO:0000313" key="10">
    <source>
        <dbReference type="RefSeq" id="XP_026282829.1"/>
    </source>
</evidence>
<feature type="transmembrane region" description="Helical" evidence="6">
    <location>
        <begin position="122"/>
        <end position="143"/>
    </location>
</feature>
<dbReference type="GeneID" id="113209498"/>
<keyword evidence="8" id="KW-1185">Reference proteome</keyword>
<feature type="transmembrane region" description="Helical" evidence="6">
    <location>
        <begin position="65"/>
        <end position="84"/>
    </location>
</feature>
<dbReference type="InterPro" id="IPR011701">
    <property type="entry name" value="MFS"/>
</dbReference>
<dbReference type="InterPro" id="IPR036259">
    <property type="entry name" value="MFS_trans_sf"/>
</dbReference>
<comment type="subcellular location">
    <subcellularLocation>
        <location evidence="1">Membrane</location>
        <topology evidence="1">Multi-pass membrane protein</topology>
    </subcellularLocation>
</comment>
<dbReference type="Pfam" id="PF07690">
    <property type="entry name" value="MFS_1"/>
    <property type="match status" value="2"/>
</dbReference>
<proteinExistence type="predicted"/>
<dbReference type="GO" id="GO:0022857">
    <property type="term" value="F:transmembrane transporter activity"/>
    <property type="evidence" value="ECO:0007669"/>
    <property type="project" value="InterPro"/>
</dbReference>
<dbReference type="InterPro" id="IPR020846">
    <property type="entry name" value="MFS_dom"/>
</dbReference>
<feature type="transmembrane region" description="Helical" evidence="6">
    <location>
        <begin position="291"/>
        <end position="316"/>
    </location>
</feature>
<keyword evidence="3 6" id="KW-0812">Transmembrane</keyword>
<reference evidence="9 10" key="1">
    <citation type="submission" date="2025-04" db="UniProtKB">
        <authorList>
            <consortium name="RefSeq"/>
        </authorList>
    </citation>
    <scope>IDENTIFICATION</scope>
    <source>
        <tissue evidence="9 10">Whole organism</tissue>
    </source>
</reference>